<dbReference type="GO" id="GO:0008836">
    <property type="term" value="F:diaminopimelate decarboxylase activity"/>
    <property type="evidence" value="ECO:0007669"/>
    <property type="project" value="UniProtKB-UniRule"/>
</dbReference>
<dbReference type="UniPathway" id="UPA00051">
    <property type="reaction ID" value="UER00462"/>
</dbReference>
<dbReference type="InterPro" id="IPR018042">
    <property type="entry name" value="Aspartate_kinase_CS"/>
</dbReference>
<reference evidence="14 15" key="1">
    <citation type="submission" date="2016-04" db="EMBL/GenBank/DDBJ databases">
        <title>Complete genome sequence of Dokdonella koreensis DS-123T.</title>
        <authorList>
            <person name="Kim J.F."/>
            <person name="Lee H."/>
            <person name="Kwak M.-J."/>
        </authorList>
    </citation>
    <scope>NUCLEOTIDE SEQUENCE [LARGE SCALE GENOMIC DNA]</scope>
    <source>
        <strain evidence="14 15">DS-123</strain>
    </source>
</reference>
<dbReference type="NCBIfam" id="TIGR01048">
    <property type="entry name" value="lysA"/>
    <property type="match status" value="1"/>
</dbReference>
<dbReference type="PATRIC" id="fig|1300342.3.peg.804"/>
<sequence length="869" mass="94264">MNSTPALLPADAPWIVIKFGGTSVSTRPRWDTIARIAGTHRKQGKRVLIVVSALSGITDQLKAIGEACADAARCRAFYVGIVERHHALFDDLELRSRNALDGWLARLDQLLGDPRRPAGVLSWQAELLAHGELLSSTLGALYLNATDLATHWIDSRDHFRCEALPNQSEWGRWLSASVEARPDPAAAAALAARGDVFIAQGFIARNAEGMTTVLGRGGSDTSAAYYGALLSAEAVEIWTDVPGMFSANPRQVPDARLLSRLDYAEAQEIATTGAKVLHPRCIHPLRETRVPLRIKDTNRPDLPGTAIGWSTVQTAPSVKAISSRKGITLVSMESISMWQQVGFLSDVFAAFKAHGLSVDLIGSAETNVTVSLDPSDNLLNSDVLARLCADLEQFCRVKVIAPCAAITMVGRGMRAMLHKLSAVLAEFGALDVHLISQSSNNLNLTFVVEEGLADTLIPRLHALLIRAEAMRVDDGAVFGPSWRELAEGAATAAPAAWWRRRRTALLELAAAGTPRYAYDLDQVRTQARGLTALGAVDRWHYALKANPQADILRTLHAEGFAFECVSFAEVEHVRRTLPDLAPERILFTPNFAPREEYRAGLAAGVRVTLDALHPITEWGADFAGHDILLRVDLGSGRGHHDKVKTGGAQSKFGVALDEIETFREHARRHGARIVGLHAHLGSGILDAGHWRGVCAQMASLAERFNRIEILDLGGGLGVPSRPEDVPLDLAELGAALAEVQRAYPQFRLWMEPGRYLVAEAGVLLARVTQVKRKGEVHYVGIDTGMNSLIRPALYEAWHAIVNLSRLDEPPTDLVQVVGPICETGDVLGHNRRLPPCREGDVILIAEAGAYGAAMGSRYNLREPAAEVVV</sequence>
<evidence type="ECO:0000259" key="13">
    <source>
        <dbReference type="PROSITE" id="PS51671"/>
    </source>
</evidence>
<dbReference type="InterPro" id="IPR001341">
    <property type="entry name" value="Asp_kinase"/>
</dbReference>
<keyword evidence="6" id="KW-0210">Decarboxylase</keyword>
<feature type="active site" description="Proton donor" evidence="11">
    <location>
        <position position="821"/>
    </location>
</feature>
<dbReference type="InterPro" id="IPR011246">
    <property type="entry name" value="DAP_dec_asp_kin"/>
</dbReference>
<comment type="pathway">
    <text evidence="12">Amino-acid biosynthesis; L-methionine biosynthesis via de novo pathway; L-homoserine from L-aspartate: step 1/3.</text>
</comment>
<dbReference type="PRINTS" id="PR01179">
    <property type="entry name" value="ODADCRBXLASE"/>
</dbReference>
<evidence type="ECO:0000256" key="12">
    <source>
        <dbReference type="RuleBase" id="RU004249"/>
    </source>
</evidence>
<protein>
    <recommendedName>
        <fullName evidence="10">Diaminopimelate decarboxylase</fullName>
        <ecNumber evidence="10">4.1.1.20</ecNumber>
    </recommendedName>
</protein>
<dbReference type="InterPro" id="IPR001048">
    <property type="entry name" value="Asp/Glu/Uridylate_kinase"/>
</dbReference>
<proteinExistence type="predicted"/>
<dbReference type="EC" id="4.1.1.20" evidence="10"/>
<comment type="cofactor">
    <cofactor evidence="1 11">
        <name>pyridoxal 5'-phosphate</name>
        <dbReference type="ChEBI" id="CHEBI:597326"/>
    </cofactor>
</comment>
<dbReference type="NCBIfam" id="TIGR00657">
    <property type="entry name" value="asp_kinases"/>
    <property type="match status" value="1"/>
</dbReference>
<dbReference type="NCBIfam" id="NF006515">
    <property type="entry name" value="PRK08961.1"/>
    <property type="match status" value="1"/>
</dbReference>
<dbReference type="Pfam" id="PF00696">
    <property type="entry name" value="AA_kinase"/>
    <property type="match status" value="1"/>
</dbReference>
<evidence type="ECO:0000256" key="7">
    <source>
        <dbReference type="ARBA" id="ARBA00022840"/>
    </source>
</evidence>
<dbReference type="KEGG" id="dko:I596_818"/>
<feature type="modified residue" description="N6-(pyridoxal phosphate)lysine" evidence="11">
    <location>
        <position position="544"/>
    </location>
</feature>
<dbReference type="InterPro" id="IPR022653">
    <property type="entry name" value="De-COase2_pyr-phos_BS"/>
</dbReference>
<dbReference type="Gene3D" id="3.30.70.260">
    <property type="match status" value="2"/>
</dbReference>
<keyword evidence="4" id="KW-0547">Nucleotide-binding</keyword>
<dbReference type="PROSITE" id="PS00878">
    <property type="entry name" value="ODR_DC_2_1"/>
    <property type="match status" value="1"/>
</dbReference>
<dbReference type="InterPro" id="IPR000183">
    <property type="entry name" value="Orn/DAP/Arg_de-COase"/>
</dbReference>
<evidence type="ECO:0000313" key="15">
    <source>
        <dbReference type="Proteomes" id="UP000076830"/>
    </source>
</evidence>
<evidence type="ECO:0000256" key="11">
    <source>
        <dbReference type="PIRSR" id="PIRSR600183-50"/>
    </source>
</evidence>
<keyword evidence="3" id="KW-0808">Transferase</keyword>
<dbReference type="InterPro" id="IPR042199">
    <property type="entry name" value="AsparK_Bifunc_asparK/hSer_DH"/>
</dbReference>
<evidence type="ECO:0000256" key="4">
    <source>
        <dbReference type="ARBA" id="ARBA00022741"/>
    </source>
</evidence>
<comment type="pathway">
    <text evidence="12">Amino-acid biosynthesis; L-threonine biosynthesis; L-threonine from L-aspartate: step 1/5.</text>
</comment>
<dbReference type="AlphaFoldDB" id="A0A160DS33"/>
<dbReference type="SUPFAM" id="SSF50621">
    <property type="entry name" value="Alanine racemase C-terminal domain-like"/>
    <property type="match status" value="1"/>
</dbReference>
<comment type="pathway">
    <text evidence="2 12">Amino-acid biosynthesis; L-lysine biosynthesis via DAP pathway; (S)-tetrahydrodipicolinate from L-aspartate: step 1/4.</text>
</comment>
<dbReference type="UniPathway" id="UPA00034">
    <property type="reaction ID" value="UER00015"/>
</dbReference>
<dbReference type="GO" id="GO:0005524">
    <property type="term" value="F:ATP binding"/>
    <property type="evidence" value="ECO:0007669"/>
    <property type="project" value="UniProtKB-KW"/>
</dbReference>
<evidence type="ECO:0000256" key="6">
    <source>
        <dbReference type="ARBA" id="ARBA00022793"/>
    </source>
</evidence>
<evidence type="ECO:0000256" key="9">
    <source>
        <dbReference type="ARBA" id="ARBA00023239"/>
    </source>
</evidence>
<accession>A0A160DS33</accession>
<dbReference type="PIRSF" id="PIRSF036459">
    <property type="entry name" value="DAP_dec_asp_kin"/>
    <property type="match status" value="1"/>
</dbReference>
<evidence type="ECO:0000256" key="10">
    <source>
        <dbReference type="NCBIfam" id="TIGR01048"/>
    </source>
</evidence>
<dbReference type="InterPro" id="IPR045865">
    <property type="entry name" value="ACT-like_dom_sf"/>
</dbReference>
<evidence type="ECO:0000256" key="3">
    <source>
        <dbReference type="ARBA" id="ARBA00022679"/>
    </source>
</evidence>
<dbReference type="UniPathway" id="UPA00050">
    <property type="reaction ID" value="UER00461"/>
</dbReference>
<dbReference type="InterPro" id="IPR002986">
    <property type="entry name" value="DAP_deCOOHase_LysA"/>
</dbReference>
<dbReference type="PROSITE" id="PS51671">
    <property type="entry name" value="ACT"/>
    <property type="match status" value="1"/>
</dbReference>
<evidence type="ECO:0000313" key="14">
    <source>
        <dbReference type="EMBL" id="ANB16854.1"/>
    </source>
</evidence>
<dbReference type="SUPFAM" id="SSF51419">
    <property type="entry name" value="PLP-binding barrel"/>
    <property type="match status" value="1"/>
</dbReference>
<dbReference type="Gene3D" id="3.20.20.10">
    <property type="entry name" value="Alanine racemase"/>
    <property type="match status" value="1"/>
</dbReference>
<keyword evidence="8 11" id="KW-0663">Pyridoxal phosphate</keyword>
<dbReference type="InterPro" id="IPR022644">
    <property type="entry name" value="De-COase2_N"/>
</dbReference>
<dbReference type="GO" id="GO:0004072">
    <property type="term" value="F:aspartate kinase activity"/>
    <property type="evidence" value="ECO:0007669"/>
    <property type="project" value="InterPro"/>
</dbReference>
<dbReference type="PANTHER" id="PTHR43727:SF2">
    <property type="entry name" value="GROUP IV DECARBOXYLASE"/>
    <property type="match status" value="1"/>
</dbReference>
<dbReference type="PROSITE" id="PS00879">
    <property type="entry name" value="ODR_DC_2_2"/>
    <property type="match status" value="1"/>
</dbReference>
<evidence type="ECO:0000256" key="2">
    <source>
        <dbReference type="ARBA" id="ARBA00004766"/>
    </source>
</evidence>
<dbReference type="Gene3D" id="3.40.1160.10">
    <property type="entry name" value="Acetylglutamate kinase-like"/>
    <property type="match status" value="1"/>
</dbReference>
<dbReference type="Pfam" id="PF02784">
    <property type="entry name" value="Orn_Arg_deC_N"/>
    <property type="match status" value="1"/>
</dbReference>
<dbReference type="InterPro" id="IPR009006">
    <property type="entry name" value="Ala_racemase/Decarboxylase_C"/>
</dbReference>
<name>A0A160DS33_9GAMM</name>
<dbReference type="InterPro" id="IPR029066">
    <property type="entry name" value="PLP-binding_barrel"/>
</dbReference>
<dbReference type="InterPro" id="IPR036393">
    <property type="entry name" value="AceGlu_kinase-like_sf"/>
</dbReference>
<keyword evidence="7" id="KW-0067">ATP-binding</keyword>
<dbReference type="GO" id="GO:0009089">
    <property type="term" value="P:lysine biosynthetic process via diaminopimelate"/>
    <property type="evidence" value="ECO:0007669"/>
    <property type="project" value="UniProtKB-UniRule"/>
</dbReference>
<keyword evidence="15" id="KW-1185">Reference proteome</keyword>
<dbReference type="InterPro" id="IPR022657">
    <property type="entry name" value="De-COase2_CS"/>
</dbReference>
<dbReference type="PANTHER" id="PTHR43727">
    <property type="entry name" value="DIAMINOPIMELATE DECARBOXYLASE"/>
    <property type="match status" value="1"/>
</dbReference>
<evidence type="ECO:0000256" key="8">
    <source>
        <dbReference type="ARBA" id="ARBA00022898"/>
    </source>
</evidence>
<dbReference type="SUPFAM" id="SSF53633">
    <property type="entry name" value="Carbamate kinase-like"/>
    <property type="match status" value="1"/>
</dbReference>
<dbReference type="SUPFAM" id="SSF55021">
    <property type="entry name" value="ACT-like"/>
    <property type="match status" value="2"/>
</dbReference>
<dbReference type="PRINTS" id="PR01181">
    <property type="entry name" value="DAPDCRBXLASE"/>
</dbReference>
<dbReference type="InterPro" id="IPR002912">
    <property type="entry name" value="ACT_dom"/>
</dbReference>
<evidence type="ECO:0000256" key="5">
    <source>
        <dbReference type="ARBA" id="ARBA00022777"/>
    </source>
</evidence>
<keyword evidence="5 14" id="KW-0418">Kinase</keyword>
<evidence type="ECO:0000256" key="1">
    <source>
        <dbReference type="ARBA" id="ARBA00001933"/>
    </source>
</evidence>
<dbReference type="EMBL" id="CP015249">
    <property type="protein sequence ID" value="ANB16854.1"/>
    <property type="molecule type" value="Genomic_DNA"/>
</dbReference>
<dbReference type="Gene3D" id="2.40.37.10">
    <property type="entry name" value="Lyase, Ornithine Decarboxylase, Chain A, domain 1"/>
    <property type="match status" value="1"/>
</dbReference>
<dbReference type="Proteomes" id="UP000076830">
    <property type="component" value="Chromosome"/>
</dbReference>
<dbReference type="GO" id="GO:0009088">
    <property type="term" value="P:threonine biosynthetic process"/>
    <property type="evidence" value="ECO:0007669"/>
    <property type="project" value="UniProtKB-UniPathway"/>
</dbReference>
<dbReference type="Gene3D" id="1.20.120.1320">
    <property type="entry name" value="Aspartokinase, catalytic domain"/>
    <property type="match status" value="1"/>
</dbReference>
<dbReference type="STRING" id="1300342.I596_818"/>
<dbReference type="PROSITE" id="PS00324">
    <property type="entry name" value="ASPARTOKINASE"/>
    <property type="match status" value="1"/>
</dbReference>
<keyword evidence="9" id="KW-0456">Lyase</keyword>
<keyword evidence="12" id="KW-0028">Amino-acid biosynthesis</keyword>
<organism evidence="14 15">
    <name type="scientific">Dokdonella koreensis DS-123</name>
    <dbReference type="NCBI Taxonomy" id="1300342"/>
    <lineage>
        <taxon>Bacteria</taxon>
        <taxon>Pseudomonadati</taxon>
        <taxon>Pseudomonadota</taxon>
        <taxon>Gammaproteobacteria</taxon>
        <taxon>Lysobacterales</taxon>
        <taxon>Rhodanobacteraceae</taxon>
        <taxon>Dokdonella</taxon>
    </lineage>
</organism>
<dbReference type="RefSeq" id="WP_257722436.1">
    <property type="nucleotide sequence ID" value="NZ_CP015249.1"/>
</dbReference>
<gene>
    <name evidence="14" type="ORF">I596_818</name>
</gene>
<feature type="domain" description="ACT" evidence="13">
    <location>
        <begin position="332"/>
        <end position="405"/>
    </location>
</feature>